<protein>
    <recommendedName>
        <fullName evidence="8">Xylose isomerase-like TIM barrel domain-containing protein</fullName>
    </recommendedName>
</protein>
<dbReference type="NCBIfam" id="TIGR00587">
    <property type="entry name" value="nfo"/>
    <property type="match status" value="1"/>
</dbReference>
<dbReference type="GO" id="GO:0008270">
    <property type="term" value="F:zinc ion binding"/>
    <property type="evidence" value="ECO:0007669"/>
    <property type="project" value="InterPro"/>
</dbReference>
<dbReference type="PROSITE" id="PS00730">
    <property type="entry name" value="AP_NUCLEASE_F2_2"/>
    <property type="match status" value="1"/>
</dbReference>
<dbReference type="InterPro" id="IPR013022">
    <property type="entry name" value="Xyl_isomerase-like_TIM-brl"/>
</dbReference>
<dbReference type="AlphaFoldDB" id="A0A6C0EK40"/>
<dbReference type="PROSITE" id="PS51432">
    <property type="entry name" value="AP_NUCLEASE_F2_4"/>
    <property type="match status" value="1"/>
</dbReference>
<dbReference type="SMART" id="SM00518">
    <property type="entry name" value="AP2Ec"/>
    <property type="match status" value="1"/>
</dbReference>
<dbReference type="PANTHER" id="PTHR21445:SF0">
    <property type="entry name" value="APURINIC-APYRIMIDINIC ENDONUCLEASE"/>
    <property type="match status" value="1"/>
</dbReference>
<keyword evidence="3" id="KW-0479">Metal-binding</keyword>
<sequence>MDGLIYSLEWIVGANTSFRKRICDTLWTSVNFGMHATQFFMGSQRSFDRAKISFEDIRECKKILKRWPMHVFTHFTLTANFAGSTKQLAWTDDEEQDRKTTYVIKQLQYEASVISNFDGLSNGVVIHPGSYPNKKKGMKAIAKSLSKIEFGEGAKVILENCAGEGTKIPSTLEDIAYIIRHVDENKRKHIGVCIDTCHLFAVGDYDLRLVDEIDRFFSDFDRIVGLEKLTLIHLNDSVTEKGSRVDLHECIGAGHIWKDSFDSLIRLLDTCKQKGIPAVLETHGLDMKTLAVLEKIKNEIS</sequence>
<dbReference type="InterPro" id="IPR001719">
    <property type="entry name" value="AP_endonuc_2"/>
</dbReference>
<organism evidence="9">
    <name type="scientific">viral metagenome</name>
    <dbReference type="NCBI Taxonomy" id="1070528"/>
    <lineage>
        <taxon>unclassified sequences</taxon>
        <taxon>metagenomes</taxon>
        <taxon>organismal metagenomes</taxon>
    </lineage>
</organism>
<name>A0A6C0EK40_9ZZZZ</name>
<dbReference type="PANTHER" id="PTHR21445">
    <property type="entry name" value="ENDONUCLEASE IV ENDODEOXYRIBONUCLEASE IV"/>
    <property type="match status" value="1"/>
</dbReference>
<comment type="cofactor">
    <cofactor evidence="1">
        <name>Zn(2+)</name>
        <dbReference type="ChEBI" id="CHEBI:29105"/>
    </cofactor>
</comment>
<dbReference type="InterPro" id="IPR036237">
    <property type="entry name" value="Xyl_isomerase-like_sf"/>
</dbReference>
<reference evidence="9" key="1">
    <citation type="journal article" date="2020" name="Nature">
        <title>Giant virus diversity and host interactions through global metagenomics.</title>
        <authorList>
            <person name="Schulz F."/>
            <person name="Roux S."/>
            <person name="Paez-Espino D."/>
            <person name="Jungbluth S."/>
            <person name="Walsh D.A."/>
            <person name="Denef V.J."/>
            <person name="McMahon K.D."/>
            <person name="Konstantinidis K.T."/>
            <person name="Eloe-Fadrosh E.A."/>
            <person name="Kyrpides N.C."/>
            <person name="Woyke T."/>
        </authorList>
    </citation>
    <scope>NUCLEOTIDE SEQUENCE</scope>
    <source>
        <strain evidence="9">GVMAG-M-3300005589-24</strain>
    </source>
</reference>
<dbReference type="Pfam" id="PF01261">
    <property type="entry name" value="AP_endonuc_2"/>
    <property type="match status" value="1"/>
</dbReference>
<evidence type="ECO:0000256" key="5">
    <source>
        <dbReference type="ARBA" id="ARBA00022801"/>
    </source>
</evidence>
<accession>A0A6C0EK40</accession>
<dbReference type="PROSITE" id="PS00731">
    <property type="entry name" value="AP_NUCLEASE_F2_3"/>
    <property type="match status" value="1"/>
</dbReference>
<evidence type="ECO:0000256" key="7">
    <source>
        <dbReference type="ARBA" id="ARBA00023204"/>
    </source>
</evidence>
<comment type="similarity">
    <text evidence="2">Belongs to the AP endonuclease 2 family.</text>
</comment>
<dbReference type="InterPro" id="IPR018246">
    <property type="entry name" value="AP_endonuc_F2_Zn_BS"/>
</dbReference>
<proteinExistence type="inferred from homology"/>
<keyword evidence="5" id="KW-0378">Hydrolase</keyword>
<evidence type="ECO:0000256" key="2">
    <source>
        <dbReference type="ARBA" id="ARBA00005340"/>
    </source>
</evidence>
<evidence type="ECO:0000256" key="6">
    <source>
        <dbReference type="ARBA" id="ARBA00022833"/>
    </source>
</evidence>
<dbReference type="GO" id="GO:0008081">
    <property type="term" value="F:phosphoric diester hydrolase activity"/>
    <property type="evidence" value="ECO:0007669"/>
    <property type="project" value="TreeGrafter"/>
</dbReference>
<evidence type="ECO:0000256" key="3">
    <source>
        <dbReference type="ARBA" id="ARBA00022723"/>
    </source>
</evidence>
<dbReference type="GO" id="GO:0003677">
    <property type="term" value="F:DNA binding"/>
    <property type="evidence" value="ECO:0007669"/>
    <property type="project" value="InterPro"/>
</dbReference>
<keyword evidence="6" id="KW-0862">Zinc</keyword>
<keyword evidence="4" id="KW-0227">DNA damage</keyword>
<dbReference type="EMBL" id="MN738877">
    <property type="protein sequence ID" value="QHT29417.1"/>
    <property type="molecule type" value="Genomic_DNA"/>
</dbReference>
<dbReference type="GO" id="GO:0003906">
    <property type="term" value="F:DNA-(apurinic or apyrimidinic site) endonuclease activity"/>
    <property type="evidence" value="ECO:0007669"/>
    <property type="project" value="TreeGrafter"/>
</dbReference>
<feature type="domain" description="Xylose isomerase-like TIM barrel" evidence="8">
    <location>
        <begin position="32"/>
        <end position="282"/>
    </location>
</feature>
<evidence type="ECO:0000256" key="4">
    <source>
        <dbReference type="ARBA" id="ARBA00022763"/>
    </source>
</evidence>
<evidence type="ECO:0000313" key="9">
    <source>
        <dbReference type="EMBL" id="QHT29417.1"/>
    </source>
</evidence>
<dbReference type="SUPFAM" id="SSF51658">
    <property type="entry name" value="Xylose isomerase-like"/>
    <property type="match status" value="1"/>
</dbReference>
<dbReference type="Gene3D" id="3.20.20.150">
    <property type="entry name" value="Divalent-metal-dependent TIM barrel enzymes"/>
    <property type="match status" value="1"/>
</dbReference>
<dbReference type="GO" id="GO:0006284">
    <property type="term" value="P:base-excision repair"/>
    <property type="evidence" value="ECO:0007669"/>
    <property type="project" value="TreeGrafter"/>
</dbReference>
<evidence type="ECO:0000256" key="1">
    <source>
        <dbReference type="ARBA" id="ARBA00001947"/>
    </source>
</evidence>
<evidence type="ECO:0000259" key="8">
    <source>
        <dbReference type="Pfam" id="PF01261"/>
    </source>
</evidence>
<keyword evidence="7" id="KW-0234">DNA repair</keyword>